<feature type="DNA-binding region" description="H-T-H motif" evidence="4">
    <location>
        <begin position="36"/>
        <end position="55"/>
    </location>
</feature>
<accession>A0A9X3I3Z6</accession>
<dbReference type="Gene3D" id="1.10.357.10">
    <property type="entry name" value="Tetracycline Repressor, domain 2"/>
    <property type="match status" value="1"/>
</dbReference>
<evidence type="ECO:0000256" key="1">
    <source>
        <dbReference type="ARBA" id="ARBA00023015"/>
    </source>
</evidence>
<protein>
    <submittedName>
        <fullName evidence="6">TetR/AcrR family transcriptional regulator</fullName>
    </submittedName>
</protein>
<evidence type="ECO:0000313" key="7">
    <source>
        <dbReference type="Proteomes" id="UP001143347"/>
    </source>
</evidence>
<dbReference type="GO" id="GO:0000976">
    <property type="term" value="F:transcription cis-regulatory region binding"/>
    <property type="evidence" value="ECO:0007669"/>
    <property type="project" value="TreeGrafter"/>
</dbReference>
<dbReference type="GO" id="GO:0003700">
    <property type="term" value="F:DNA-binding transcription factor activity"/>
    <property type="evidence" value="ECO:0007669"/>
    <property type="project" value="TreeGrafter"/>
</dbReference>
<comment type="caution">
    <text evidence="6">The sequence shown here is derived from an EMBL/GenBank/DDBJ whole genome shotgun (WGS) entry which is preliminary data.</text>
</comment>
<dbReference type="InterPro" id="IPR050109">
    <property type="entry name" value="HTH-type_TetR-like_transc_reg"/>
</dbReference>
<sequence>MSVTDPRASDEDLTAKARIRNAALDLYAERGEDRVSMRAVAAAAGVAVGLVQHHFKTKDGLRVAVEQLVVDYYALAIASVPDEGAPAQVAAARDEAVRHMLATHPTVVNYIRRAVLDPQGKSELLERLTDLSRREISKLRYSGKTSTRRSESSQVIGLMVRQLGQLLMQPMIDDMCDFLDRTGVPHSDKLTLSVTVI</sequence>
<evidence type="ECO:0000256" key="3">
    <source>
        <dbReference type="ARBA" id="ARBA00023163"/>
    </source>
</evidence>
<evidence type="ECO:0000259" key="5">
    <source>
        <dbReference type="PROSITE" id="PS50977"/>
    </source>
</evidence>
<feature type="domain" description="HTH tetR-type" evidence="5">
    <location>
        <begin position="13"/>
        <end position="73"/>
    </location>
</feature>
<gene>
    <name evidence="6" type="ORF">OSB52_08785</name>
</gene>
<keyword evidence="3" id="KW-0804">Transcription</keyword>
<dbReference type="PANTHER" id="PTHR30055">
    <property type="entry name" value="HTH-TYPE TRANSCRIPTIONAL REGULATOR RUTR"/>
    <property type="match status" value="1"/>
</dbReference>
<keyword evidence="1" id="KW-0805">Transcription regulation</keyword>
<reference evidence="6" key="1">
    <citation type="submission" date="2022-10" db="EMBL/GenBank/DDBJ databases">
        <title>WGS of marine actinomycetes from Thailand.</title>
        <authorList>
            <person name="Thawai C."/>
        </authorList>
    </citation>
    <scope>NUCLEOTIDE SEQUENCE</scope>
    <source>
        <strain evidence="6">SW21</strain>
    </source>
</reference>
<dbReference type="Proteomes" id="UP001143347">
    <property type="component" value="Unassembled WGS sequence"/>
</dbReference>
<proteinExistence type="predicted"/>
<name>A0A9X3I3Z6_9ACTN</name>
<dbReference type="Pfam" id="PF00440">
    <property type="entry name" value="TetR_N"/>
    <property type="match status" value="1"/>
</dbReference>
<keyword evidence="7" id="KW-1185">Reference proteome</keyword>
<organism evidence="6 7">
    <name type="scientific">Gordonia aquimaris</name>
    <dbReference type="NCBI Taxonomy" id="2984863"/>
    <lineage>
        <taxon>Bacteria</taxon>
        <taxon>Bacillati</taxon>
        <taxon>Actinomycetota</taxon>
        <taxon>Actinomycetes</taxon>
        <taxon>Mycobacteriales</taxon>
        <taxon>Gordoniaceae</taxon>
        <taxon>Gordonia</taxon>
    </lineage>
</organism>
<evidence type="ECO:0000313" key="6">
    <source>
        <dbReference type="EMBL" id="MCX2964183.1"/>
    </source>
</evidence>
<evidence type="ECO:0000256" key="4">
    <source>
        <dbReference type="PROSITE-ProRule" id="PRU00335"/>
    </source>
</evidence>
<dbReference type="InterPro" id="IPR001647">
    <property type="entry name" value="HTH_TetR"/>
</dbReference>
<evidence type="ECO:0000256" key="2">
    <source>
        <dbReference type="ARBA" id="ARBA00023125"/>
    </source>
</evidence>
<dbReference type="EMBL" id="JAPKFM010000006">
    <property type="protein sequence ID" value="MCX2964183.1"/>
    <property type="molecule type" value="Genomic_DNA"/>
</dbReference>
<dbReference type="SUPFAM" id="SSF46689">
    <property type="entry name" value="Homeodomain-like"/>
    <property type="match status" value="1"/>
</dbReference>
<dbReference type="AlphaFoldDB" id="A0A9X3I3Z6"/>
<keyword evidence="2 4" id="KW-0238">DNA-binding</keyword>
<dbReference type="PANTHER" id="PTHR30055:SF234">
    <property type="entry name" value="HTH-TYPE TRANSCRIPTIONAL REGULATOR BETI"/>
    <property type="match status" value="1"/>
</dbReference>
<dbReference type="InterPro" id="IPR009057">
    <property type="entry name" value="Homeodomain-like_sf"/>
</dbReference>
<dbReference type="PRINTS" id="PR00455">
    <property type="entry name" value="HTHTETR"/>
</dbReference>
<dbReference type="PROSITE" id="PS50977">
    <property type="entry name" value="HTH_TETR_2"/>
    <property type="match status" value="1"/>
</dbReference>